<accession>A0A0A9C1F0</accession>
<evidence type="ECO:0000313" key="1">
    <source>
        <dbReference type="EMBL" id="JAD67210.1"/>
    </source>
</evidence>
<organism evidence="1">
    <name type="scientific">Arundo donax</name>
    <name type="common">Giant reed</name>
    <name type="synonym">Donax arundinaceus</name>
    <dbReference type="NCBI Taxonomy" id="35708"/>
    <lineage>
        <taxon>Eukaryota</taxon>
        <taxon>Viridiplantae</taxon>
        <taxon>Streptophyta</taxon>
        <taxon>Embryophyta</taxon>
        <taxon>Tracheophyta</taxon>
        <taxon>Spermatophyta</taxon>
        <taxon>Magnoliopsida</taxon>
        <taxon>Liliopsida</taxon>
        <taxon>Poales</taxon>
        <taxon>Poaceae</taxon>
        <taxon>PACMAD clade</taxon>
        <taxon>Arundinoideae</taxon>
        <taxon>Arundineae</taxon>
        <taxon>Arundo</taxon>
    </lineage>
</organism>
<sequence length="15" mass="1721">MIIARTFTVQDPSNK</sequence>
<proteinExistence type="predicted"/>
<dbReference type="EMBL" id="GBRH01230685">
    <property type="protein sequence ID" value="JAD67210.1"/>
    <property type="molecule type" value="Transcribed_RNA"/>
</dbReference>
<protein>
    <submittedName>
        <fullName evidence="1">Uncharacterized protein</fullName>
    </submittedName>
</protein>
<name>A0A0A9C1F0_ARUDO</name>
<reference evidence="1" key="1">
    <citation type="submission" date="2014-09" db="EMBL/GenBank/DDBJ databases">
        <authorList>
            <person name="Magalhaes I.L.F."/>
            <person name="Oliveira U."/>
            <person name="Santos F.R."/>
            <person name="Vidigal T.H.D.A."/>
            <person name="Brescovit A.D."/>
            <person name="Santos A.J."/>
        </authorList>
    </citation>
    <scope>NUCLEOTIDE SEQUENCE</scope>
    <source>
        <tissue evidence="1">Shoot tissue taken approximately 20 cm above the soil surface</tissue>
    </source>
</reference>
<reference evidence="1" key="2">
    <citation type="journal article" date="2015" name="Data Brief">
        <title>Shoot transcriptome of the giant reed, Arundo donax.</title>
        <authorList>
            <person name="Barrero R.A."/>
            <person name="Guerrero F.D."/>
            <person name="Moolhuijzen P."/>
            <person name="Goolsby J.A."/>
            <person name="Tidwell J."/>
            <person name="Bellgard S.E."/>
            <person name="Bellgard M.I."/>
        </authorList>
    </citation>
    <scope>NUCLEOTIDE SEQUENCE</scope>
    <source>
        <tissue evidence="1">Shoot tissue taken approximately 20 cm above the soil surface</tissue>
    </source>
</reference>